<dbReference type="EMBL" id="KZ084139">
    <property type="protein sequence ID" value="OSC98332.1"/>
    <property type="molecule type" value="Genomic_DNA"/>
</dbReference>
<name>A0A1Y2ICY9_TRAC3</name>
<proteinExistence type="predicted"/>
<accession>A0A1Y2ICY9</accession>
<keyword evidence="2" id="KW-1185">Reference proteome</keyword>
<evidence type="ECO:0000313" key="1">
    <source>
        <dbReference type="EMBL" id="OSC98332.1"/>
    </source>
</evidence>
<protein>
    <submittedName>
        <fullName evidence="1">Uncharacterized protein</fullName>
    </submittedName>
</protein>
<evidence type="ECO:0000313" key="2">
    <source>
        <dbReference type="Proteomes" id="UP000193067"/>
    </source>
</evidence>
<dbReference type="Proteomes" id="UP000193067">
    <property type="component" value="Unassembled WGS sequence"/>
</dbReference>
<organism evidence="1 2">
    <name type="scientific">Trametes coccinea (strain BRFM310)</name>
    <name type="common">Pycnoporus coccineus</name>
    <dbReference type="NCBI Taxonomy" id="1353009"/>
    <lineage>
        <taxon>Eukaryota</taxon>
        <taxon>Fungi</taxon>
        <taxon>Dikarya</taxon>
        <taxon>Basidiomycota</taxon>
        <taxon>Agaricomycotina</taxon>
        <taxon>Agaricomycetes</taxon>
        <taxon>Polyporales</taxon>
        <taxon>Polyporaceae</taxon>
        <taxon>Trametes</taxon>
    </lineage>
</organism>
<sequence length="177" mass="19746">MEYIASRRPPRVPTDAMQGLVIATVSTGARLRCLRICLRGLESASARRIESHTEHNAGMPQAMQSSGRYDFGVLTVASRTESRCQYHEVPTARRMNEVGPHAWSETRRPFSHRQYDLGVDLPPVRDATCSAPLSDHQLRSQPHGDICSGQRPLAFTTDVPNTTSVHRPEPKRLPLPL</sequence>
<reference evidence="1 2" key="1">
    <citation type="journal article" date="2015" name="Biotechnol. Biofuels">
        <title>Enhanced degradation of softwood versus hardwood by the white-rot fungus Pycnoporus coccineus.</title>
        <authorList>
            <person name="Couturier M."/>
            <person name="Navarro D."/>
            <person name="Chevret D."/>
            <person name="Henrissat B."/>
            <person name="Piumi F."/>
            <person name="Ruiz-Duenas F.J."/>
            <person name="Martinez A.T."/>
            <person name="Grigoriev I.V."/>
            <person name="Riley R."/>
            <person name="Lipzen A."/>
            <person name="Berrin J.G."/>
            <person name="Master E.R."/>
            <person name="Rosso M.N."/>
        </authorList>
    </citation>
    <scope>NUCLEOTIDE SEQUENCE [LARGE SCALE GENOMIC DNA]</scope>
    <source>
        <strain evidence="1 2">BRFM310</strain>
    </source>
</reference>
<gene>
    <name evidence="1" type="ORF">PYCCODRAFT_1005423</name>
</gene>
<dbReference type="AlphaFoldDB" id="A0A1Y2ICY9"/>